<dbReference type="Proteomes" id="UP001519332">
    <property type="component" value="Unassembled WGS sequence"/>
</dbReference>
<evidence type="ECO:0000256" key="2">
    <source>
        <dbReference type="ARBA" id="ARBA00022741"/>
    </source>
</evidence>
<proteinExistence type="predicted"/>
<dbReference type="Pfam" id="PF00350">
    <property type="entry name" value="Dynamin_N"/>
    <property type="match status" value="1"/>
</dbReference>
<dbReference type="RefSeq" id="WP_209642075.1">
    <property type="nucleotide sequence ID" value="NZ_JAGINW010000001.1"/>
</dbReference>
<dbReference type="InterPro" id="IPR027417">
    <property type="entry name" value="P-loop_NTPase"/>
</dbReference>
<comment type="caution">
    <text evidence="7">The sequence shown here is derived from an EMBL/GenBank/DDBJ whole genome shotgun (WGS) entry which is preliminary data.</text>
</comment>
<sequence>MSRLNLFEAPPVIRTTTLRQNALDAAQAAELDLMLPVVEMRTIVIMGTPQAGKTTLTKALQGLLAGLRLRVLDVSGAQLPEMPGDDPVVIYVIQSRGRTEDDALALEQLRRHRVAVVQNINRDELTYVRSDVEITPAAGTTLGYVVPLALDATGPGEAERAVLLLIIARLLDDDRTRVTVDQLSRAAFQRQARLREVLTNRLARVRRTARHRSMESVLDAVADLTRMVTDRHLADAVDAALNQLIAHPKDLADASGEVADSLSAAASQLVTEYNVYAFTRGNRSAATGPHSELAGPYVRVREELLGWLGNVVNAGEVLNLTDDERKLFGRHQAVIESDRVEIALLGQFSSGKSALVNTILGFGVNDQDRTFLPTSRAVETAILTRVAHADRPSSSATWLSAVSLTFFERLDSGKVGSRDAYRVREQEIEAFLRWMDNGDIDLGDCVVWPSQEESATAQELVRELRAWREATPAKTAFVYGEEHPLGPWLPDRPIAERAEVQRFRRPAPVTWTPSTGLGELFEAAKRPEHALRMEWLQVGDPHDFLQHAAFLDTPGTDAPIPHHRTIARSIMQERSLPVIYCFPATHAAAKEDRENLMYLGSRGVGGTGLARFFFVITQKGAVARTECDQIRGAVHRQLTSLGIGERKVYFTEVLAERNQEFRDLVTDLGQFIKQNRAALVESWIDDAQVLIGNVRDRAEQGLAAIDASAEEKRRTIERLNAQQAALGLIAARFETQDRPWAVARLAGVLADGPGQITETIENLGTKDELAAPDLASTVATKISDTDARVRSRIENLRSGLVARVTAQVAEELPARTMTSHDCKIPDALFSSAGVQIAVERQVWRPIYRRFLGGKKQDTEANRERIAKAWELSRDSGNTTARAGLDGTLVHLTADLRRISEAITADLDAMRSPPESKDELLEATHEAVRWIDRLSVLRNRYERSQVE</sequence>
<evidence type="ECO:0000256" key="4">
    <source>
        <dbReference type="ARBA" id="ARBA00023134"/>
    </source>
</evidence>
<keyword evidence="5" id="KW-0472">Membrane</keyword>
<feature type="domain" description="Dynamin N-terminal" evidence="6">
    <location>
        <begin position="342"/>
        <end position="597"/>
    </location>
</feature>
<dbReference type="EMBL" id="JAGINW010000001">
    <property type="protein sequence ID" value="MBP2324796.1"/>
    <property type="molecule type" value="Genomic_DNA"/>
</dbReference>
<dbReference type="SUPFAM" id="SSF52540">
    <property type="entry name" value="P-loop containing nucleoside triphosphate hydrolases"/>
    <property type="match status" value="2"/>
</dbReference>
<keyword evidence="2" id="KW-0547">Nucleotide-binding</keyword>
<keyword evidence="4" id="KW-0342">GTP-binding</keyword>
<evidence type="ECO:0000313" key="7">
    <source>
        <dbReference type="EMBL" id="MBP2324796.1"/>
    </source>
</evidence>
<evidence type="ECO:0000256" key="3">
    <source>
        <dbReference type="ARBA" id="ARBA00022801"/>
    </source>
</evidence>
<keyword evidence="3" id="KW-0378">Hydrolase</keyword>
<evidence type="ECO:0000256" key="1">
    <source>
        <dbReference type="ARBA" id="ARBA00004370"/>
    </source>
</evidence>
<gene>
    <name evidence="7" type="ORF">JOF56_005181</name>
</gene>
<evidence type="ECO:0000313" key="8">
    <source>
        <dbReference type="Proteomes" id="UP001519332"/>
    </source>
</evidence>
<organism evidence="7 8">
    <name type="scientific">Kibdelosporangium banguiense</name>
    <dbReference type="NCBI Taxonomy" id="1365924"/>
    <lineage>
        <taxon>Bacteria</taxon>
        <taxon>Bacillati</taxon>
        <taxon>Actinomycetota</taxon>
        <taxon>Actinomycetes</taxon>
        <taxon>Pseudonocardiales</taxon>
        <taxon>Pseudonocardiaceae</taxon>
        <taxon>Kibdelosporangium</taxon>
    </lineage>
</organism>
<evidence type="ECO:0000259" key="6">
    <source>
        <dbReference type="Pfam" id="PF00350"/>
    </source>
</evidence>
<name>A0ABS4TK46_9PSEU</name>
<protein>
    <recommendedName>
        <fullName evidence="6">Dynamin N-terminal domain-containing protein</fullName>
    </recommendedName>
</protein>
<keyword evidence="8" id="KW-1185">Reference proteome</keyword>
<reference evidence="7 8" key="1">
    <citation type="submission" date="2021-03" db="EMBL/GenBank/DDBJ databases">
        <title>Sequencing the genomes of 1000 actinobacteria strains.</title>
        <authorList>
            <person name="Klenk H.-P."/>
        </authorList>
    </citation>
    <scope>NUCLEOTIDE SEQUENCE [LARGE SCALE GENOMIC DNA]</scope>
    <source>
        <strain evidence="7 8">DSM 46670</strain>
    </source>
</reference>
<dbReference type="PANTHER" id="PTHR10465">
    <property type="entry name" value="TRANSMEMBRANE GTPASE FZO1"/>
    <property type="match status" value="1"/>
</dbReference>
<accession>A0ABS4TK46</accession>
<evidence type="ECO:0000256" key="5">
    <source>
        <dbReference type="ARBA" id="ARBA00023136"/>
    </source>
</evidence>
<dbReference type="InterPro" id="IPR045063">
    <property type="entry name" value="Dynamin_N"/>
</dbReference>
<dbReference type="Gene3D" id="3.40.50.300">
    <property type="entry name" value="P-loop containing nucleotide triphosphate hydrolases"/>
    <property type="match status" value="2"/>
</dbReference>
<comment type="subcellular location">
    <subcellularLocation>
        <location evidence="1">Membrane</location>
    </subcellularLocation>
</comment>
<dbReference type="PANTHER" id="PTHR10465:SF0">
    <property type="entry name" value="SARCALUMENIN"/>
    <property type="match status" value="1"/>
</dbReference>
<dbReference type="InterPro" id="IPR027094">
    <property type="entry name" value="Mitofusin_fam"/>
</dbReference>